<keyword evidence="2" id="KW-0472">Membrane</keyword>
<feature type="region of interest" description="Disordered" evidence="1">
    <location>
        <begin position="1"/>
        <end position="27"/>
    </location>
</feature>
<evidence type="ECO:0000313" key="4">
    <source>
        <dbReference type="Proteomes" id="UP000240572"/>
    </source>
</evidence>
<feature type="transmembrane region" description="Helical" evidence="2">
    <location>
        <begin position="44"/>
        <end position="65"/>
    </location>
</feature>
<comment type="caution">
    <text evidence="3">The sequence shown here is derived from an EMBL/GenBank/DDBJ whole genome shotgun (WGS) entry which is preliminary data.</text>
</comment>
<keyword evidence="2" id="KW-0812">Transmembrane</keyword>
<accession>A0A2P8DBA3</accession>
<organism evidence="3 4">
    <name type="scientific">Taibaiella chishuiensis</name>
    <dbReference type="NCBI Taxonomy" id="1434707"/>
    <lineage>
        <taxon>Bacteria</taxon>
        <taxon>Pseudomonadati</taxon>
        <taxon>Bacteroidota</taxon>
        <taxon>Chitinophagia</taxon>
        <taxon>Chitinophagales</taxon>
        <taxon>Chitinophagaceae</taxon>
        <taxon>Taibaiella</taxon>
    </lineage>
</organism>
<sequence>MKSCCKEVNDNWEEQEDRSEAPGQQPEKKGWLTKLKGKWQVKNIFQVVLILCTFALGGSLCAYLGRHIKSELGLPGGVAGVFISILLATILWPLCVLLISIPLGQFRFFRKYLVKLGNRMFRRKAANKE</sequence>
<dbReference type="EMBL" id="PYGD01000001">
    <property type="protein sequence ID" value="PSK94479.1"/>
    <property type="molecule type" value="Genomic_DNA"/>
</dbReference>
<dbReference type="Proteomes" id="UP000240572">
    <property type="component" value="Unassembled WGS sequence"/>
</dbReference>
<protein>
    <submittedName>
        <fullName evidence="3">Uncharacterized protein</fullName>
    </submittedName>
</protein>
<proteinExistence type="predicted"/>
<reference evidence="3 4" key="1">
    <citation type="submission" date="2018-03" db="EMBL/GenBank/DDBJ databases">
        <title>Genomic Encyclopedia of Type Strains, Phase III (KMG-III): the genomes of soil and plant-associated and newly described type strains.</title>
        <authorList>
            <person name="Whitman W."/>
        </authorList>
    </citation>
    <scope>NUCLEOTIDE SEQUENCE [LARGE SCALE GENOMIC DNA]</scope>
    <source>
        <strain evidence="3 4">CGMCC 1.12700</strain>
    </source>
</reference>
<evidence type="ECO:0000256" key="2">
    <source>
        <dbReference type="SAM" id="Phobius"/>
    </source>
</evidence>
<dbReference type="OrthoDB" id="1151370at2"/>
<dbReference type="RefSeq" id="WP_106521181.1">
    <property type="nucleotide sequence ID" value="NZ_PYGD01000001.1"/>
</dbReference>
<evidence type="ECO:0000313" key="3">
    <source>
        <dbReference type="EMBL" id="PSK94479.1"/>
    </source>
</evidence>
<keyword evidence="4" id="KW-1185">Reference proteome</keyword>
<gene>
    <name evidence="3" type="ORF">B0I18_101635</name>
</gene>
<name>A0A2P8DBA3_9BACT</name>
<keyword evidence="2" id="KW-1133">Transmembrane helix</keyword>
<feature type="transmembrane region" description="Helical" evidence="2">
    <location>
        <begin position="77"/>
        <end position="101"/>
    </location>
</feature>
<dbReference type="AlphaFoldDB" id="A0A2P8DBA3"/>
<evidence type="ECO:0000256" key="1">
    <source>
        <dbReference type="SAM" id="MobiDB-lite"/>
    </source>
</evidence>